<dbReference type="RefSeq" id="WP_050794138.1">
    <property type="nucleotide sequence ID" value="NZ_JABEOU010000033.1"/>
</dbReference>
<name>A0A411LGK4_SPHPI</name>
<dbReference type="EMBL" id="JABEOU010000033">
    <property type="protein sequence ID" value="NNG57796.1"/>
    <property type="molecule type" value="Genomic_DNA"/>
</dbReference>
<dbReference type="PANTHER" id="PTHR33121:SF70">
    <property type="entry name" value="SIGNALING PROTEIN YKOW"/>
    <property type="match status" value="1"/>
</dbReference>
<dbReference type="SUPFAM" id="SSF141868">
    <property type="entry name" value="EAL domain-like"/>
    <property type="match status" value="1"/>
</dbReference>
<dbReference type="InterPro" id="IPR035919">
    <property type="entry name" value="EAL_sf"/>
</dbReference>
<protein>
    <submittedName>
        <fullName evidence="1">EAL domain-containing protein</fullName>
    </submittedName>
</protein>
<evidence type="ECO:0000313" key="1">
    <source>
        <dbReference type="EMBL" id="NNG57796.1"/>
    </source>
</evidence>
<dbReference type="PROSITE" id="PS50883">
    <property type="entry name" value="EAL"/>
    <property type="match status" value="1"/>
</dbReference>
<reference evidence="1 2" key="1">
    <citation type="submission" date="2020-05" db="EMBL/GenBank/DDBJ databases">
        <title>Draft Genome Sequences of Sphingomonas sp. Isolated from the International Space Station.</title>
        <authorList>
            <person name="Bijlani S."/>
            <person name="Singh N.K."/>
            <person name="Mason C.E."/>
            <person name="Wang C.C."/>
            <person name="Venkateswaran K."/>
        </authorList>
    </citation>
    <scope>NUCLEOTIDE SEQUENCE [LARGE SCALE GENOMIC DNA]</scope>
    <source>
        <strain evidence="1 2">FKI-L5-BR-P1</strain>
    </source>
</reference>
<dbReference type="InterPro" id="IPR000160">
    <property type="entry name" value="GGDEF_dom"/>
</dbReference>
<dbReference type="AlphaFoldDB" id="A0A411LGK4"/>
<dbReference type="InterPro" id="IPR050706">
    <property type="entry name" value="Cyclic-di-GMP_PDE-like"/>
</dbReference>
<dbReference type="InterPro" id="IPR043128">
    <property type="entry name" value="Rev_trsase/Diguanyl_cyclase"/>
</dbReference>
<gene>
    <name evidence="1" type="ORF">HKX06_10470</name>
</gene>
<dbReference type="SMART" id="SM00052">
    <property type="entry name" value="EAL"/>
    <property type="match status" value="1"/>
</dbReference>
<proteinExistence type="predicted"/>
<organism evidence="1 2">
    <name type="scientific">Sphingomonas paucimobilis</name>
    <name type="common">Pseudomonas paucimobilis</name>
    <dbReference type="NCBI Taxonomy" id="13689"/>
    <lineage>
        <taxon>Bacteria</taxon>
        <taxon>Pseudomonadati</taxon>
        <taxon>Pseudomonadota</taxon>
        <taxon>Alphaproteobacteria</taxon>
        <taxon>Sphingomonadales</taxon>
        <taxon>Sphingomonadaceae</taxon>
        <taxon>Sphingomonas</taxon>
    </lineage>
</organism>
<dbReference type="InterPro" id="IPR001633">
    <property type="entry name" value="EAL_dom"/>
</dbReference>
<dbReference type="PANTHER" id="PTHR33121">
    <property type="entry name" value="CYCLIC DI-GMP PHOSPHODIESTERASE PDEF"/>
    <property type="match status" value="1"/>
</dbReference>
<dbReference type="InterPro" id="IPR029787">
    <property type="entry name" value="Nucleotide_cyclase"/>
</dbReference>
<dbReference type="PROSITE" id="PS50887">
    <property type="entry name" value="GGDEF"/>
    <property type="match status" value="1"/>
</dbReference>
<evidence type="ECO:0000313" key="2">
    <source>
        <dbReference type="Proteomes" id="UP000550136"/>
    </source>
</evidence>
<dbReference type="Gene3D" id="3.30.70.270">
    <property type="match status" value="1"/>
</dbReference>
<dbReference type="CDD" id="cd01948">
    <property type="entry name" value="EAL"/>
    <property type="match status" value="1"/>
</dbReference>
<comment type="caution">
    <text evidence="1">The sequence shown here is derived from an EMBL/GenBank/DDBJ whole genome shotgun (WGS) entry which is preliminary data.</text>
</comment>
<dbReference type="OrthoDB" id="9814202at2"/>
<dbReference type="GO" id="GO:0071111">
    <property type="term" value="F:cyclic-guanylate-specific phosphodiesterase activity"/>
    <property type="evidence" value="ECO:0007669"/>
    <property type="project" value="InterPro"/>
</dbReference>
<dbReference type="SMART" id="SM00267">
    <property type="entry name" value="GGDEF"/>
    <property type="match status" value="1"/>
</dbReference>
<dbReference type="Pfam" id="PF00990">
    <property type="entry name" value="GGDEF"/>
    <property type="match status" value="1"/>
</dbReference>
<accession>A0A411LGK4</accession>
<sequence length="569" mass="59969">MTQDEFGFNAHHGGTAVFTLSFRHPAMLDEAVMRAGWAIWSMAPRDGEPPAGDTLVASFLASEARVALIDARGAADSALRAAQALGAVIAATGAAMLIALPDGAPETLRAFLAAGATHLLPVDADAAMIHASIKLAERHARRTLDVRRRRTHADGEVGEIHRWIADVVDRDKPCIAIIVALSRLDLINAAHGRPAGNMLLRGVEARMQAAAAEAFGDVAIVARAGGAEFVMAGVADKDRARGIAETLEALLAAPFQAGAVPIRLGVRLGLAVHQPGEGPSDLLARAGEALGQARASDGAMLRFAHPGNVAPLDLLGADLHHAIERGEIDIVFQPQVSIKTGRITGVEALARWRHPTLGVLGADPLFAAAERADLGLALSDHIQQIALQRAARWPADLSHLRLSINVTAADVARAGFAQLFLDRVAASGFPIERLTVEITETGLISELDRAATVLDLLRQAGVKVAIDDFGTGYSSLAYLTSLPIDYIKIDRALVSDVDGSERDRIVVRGVIHIAGQLGLGIIAEGVETPEQAQLLGQLGCETYQGFLRAGGLEEEVLVAMVEEEMQCAA</sequence>
<dbReference type="Gene3D" id="3.20.20.450">
    <property type="entry name" value="EAL domain"/>
    <property type="match status" value="1"/>
</dbReference>
<dbReference type="SUPFAM" id="SSF55073">
    <property type="entry name" value="Nucleotide cyclase"/>
    <property type="match status" value="1"/>
</dbReference>
<dbReference type="Pfam" id="PF00563">
    <property type="entry name" value="EAL"/>
    <property type="match status" value="1"/>
</dbReference>
<dbReference type="Proteomes" id="UP000550136">
    <property type="component" value="Unassembled WGS sequence"/>
</dbReference>